<dbReference type="Gene3D" id="6.10.250.3410">
    <property type="entry name" value="DBF zinc finger"/>
    <property type="match status" value="1"/>
</dbReference>
<dbReference type="InterPro" id="IPR038545">
    <property type="entry name" value="Znf_DBF_sf"/>
</dbReference>
<dbReference type="SUPFAM" id="SSF52113">
    <property type="entry name" value="BRCT domain"/>
    <property type="match status" value="1"/>
</dbReference>
<evidence type="ECO:0000256" key="4">
    <source>
        <dbReference type="ARBA" id="ARBA00062878"/>
    </source>
</evidence>
<evidence type="ECO:0000256" key="3">
    <source>
        <dbReference type="ARBA" id="ARBA00022833"/>
    </source>
</evidence>
<evidence type="ECO:0000259" key="8">
    <source>
        <dbReference type="PROSITE" id="PS51265"/>
    </source>
</evidence>
<dbReference type="AlphaFoldDB" id="A0A6P7ZJZ5"/>
<dbReference type="GO" id="GO:0031431">
    <property type="term" value="C:Dbf4-dependent protein kinase complex"/>
    <property type="evidence" value="ECO:0007669"/>
    <property type="project" value="TreeGrafter"/>
</dbReference>
<keyword evidence="9" id="KW-1185">Reference proteome</keyword>
<keyword evidence="3" id="KW-0862">Zinc</keyword>
<dbReference type="KEGG" id="muo:115482251"/>
<dbReference type="Proteomes" id="UP000515156">
    <property type="component" value="Chromosome 12"/>
</dbReference>
<dbReference type="PANTHER" id="PTHR15375">
    <property type="entry name" value="ACTIVATOR OF S-PHASE KINASE-RELATED"/>
    <property type="match status" value="1"/>
</dbReference>
<evidence type="ECO:0000313" key="10">
    <source>
        <dbReference type="RefSeq" id="XP_030077763.1"/>
    </source>
</evidence>
<accession>A0A6P7ZJZ5</accession>
<evidence type="ECO:0000256" key="2">
    <source>
        <dbReference type="ARBA" id="ARBA00022771"/>
    </source>
</evidence>
<comment type="subunit">
    <text evidence="4">Forms a complex with cdc7.</text>
</comment>
<proteinExistence type="predicted"/>
<dbReference type="GO" id="GO:0008270">
    <property type="term" value="F:zinc ion binding"/>
    <property type="evidence" value="ECO:0007669"/>
    <property type="project" value="UniProtKB-KW"/>
</dbReference>
<dbReference type="GO" id="GO:0043539">
    <property type="term" value="F:protein serine/threonine kinase activator activity"/>
    <property type="evidence" value="ECO:0007669"/>
    <property type="project" value="TreeGrafter"/>
</dbReference>
<dbReference type="PROSITE" id="PS50172">
    <property type="entry name" value="BRCT"/>
    <property type="match status" value="1"/>
</dbReference>
<dbReference type="FunFam" id="6.10.250.3410:FF:000001">
    <property type="entry name" value="Protein DBF4 homolog A"/>
    <property type="match status" value="1"/>
</dbReference>
<dbReference type="Pfam" id="PF07535">
    <property type="entry name" value="zf-DBF"/>
    <property type="match status" value="1"/>
</dbReference>
<dbReference type="GO" id="GO:0010571">
    <property type="term" value="P:positive regulation of nuclear cell cycle DNA replication"/>
    <property type="evidence" value="ECO:0007669"/>
    <property type="project" value="TreeGrafter"/>
</dbReference>
<dbReference type="InParanoid" id="A0A6P7ZJZ5"/>
<dbReference type="GO" id="GO:0003676">
    <property type="term" value="F:nucleic acid binding"/>
    <property type="evidence" value="ECO:0007669"/>
    <property type="project" value="InterPro"/>
</dbReference>
<protein>
    <submittedName>
        <fullName evidence="10">Protein DBF4 homolog B isoform X1</fullName>
    </submittedName>
</protein>
<dbReference type="InterPro" id="IPR001357">
    <property type="entry name" value="BRCT_dom"/>
</dbReference>
<reference evidence="10" key="1">
    <citation type="submission" date="2025-08" db="UniProtKB">
        <authorList>
            <consortium name="RefSeq"/>
        </authorList>
    </citation>
    <scope>IDENTIFICATION</scope>
</reference>
<organism evidence="9 10">
    <name type="scientific">Microcaecilia unicolor</name>
    <dbReference type="NCBI Taxonomy" id="1415580"/>
    <lineage>
        <taxon>Eukaryota</taxon>
        <taxon>Metazoa</taxon>
        <taxon>Chordata</taxon>
        <taxon>Craniata</taxon>
        <taxon>Vertebrata</taxon>
        <taxon>Euteleostomi</taxon>
        <taxon>Amphibia</taxon>
        <taxon>Gymnophiona</taxon>
        <taxon>Siphonopidae</taxon>
        <taxon>Microcaecilia</taxon>
    </lineage>
</organism>
<sequence>MTRQQRWEKMDLYMTHQRHPLENMPEISISAKNGPFFGKSFYLDLPNNKNTQFLIRTIKKLGGVIESFLSKEVTYLVSNNNFREGKGAKLTELQDTPACREMKADLLPSSLAKLQQQKATDNYAHFSRGKELLQKAIGNQDASGGSNLLSNAQSWGVHILHVSELLDFVKQPSPEARNSFSQKKFEERCFGTGVKSLKVMKLKSPFLKIEDAGRLFRPLHHRFQCFPELNYLAPRGVNPYKVQKILSSSHKLGKTEDPVGYATHGERGEERNRKQAPTALKRKKGFCECCRQTFQELDVHLQSEPHRRFAQDASQYMPVDRIISQFTDYFVELPAASTYRSLDHSPKICFAQDLIHDGHVKDTETPLSSGPEFQRNHIVERNDVQKFLIELLGPEHAVDQVMQVVKAATPEKTTLINQSLPCVQELSHGVHQSVVKDGFPIQDTSDFTVGQTQKEQMGIHDDLPVCSGNDGSVDGLKMTPLIDTVVIGTSLTKSCSLTLEKAYDGNLKFHNKVETPTSNEFNETLLPFRKRKRSDNPDLHAACVCDSTELADWDAAHLCVKNNVERLNTKALSSLEMGCLLPDLKKLCSSTSPILAVAAQQNFSDHLHHRQAHDDVGLSTSNHQRVALELTANGQDYKDNSGTPLKDHPVKADLSLICSTNAASLGHQFPICLNDSNQVAQFAIHKLQNIESEIYANKCSVKVANSAELQCMGLPSRRSCNEQELVEMDQPRTEAPNSSVWESSVQAGTGLLLGGSFSSESEWDIQLLTRLDQTQAARGQNLDVEVLRRTCISIQDSGYESHLCSVLKQKSEQEWTSKEKSLTNCRTETGIPFTLLDTCLDGWTS</sequence>
<dbReference type="SMART" id="SM00586">
    <property type="entry name" value="ZnF_DBF"/>
    <property type="match status" value="1"/>
</dbReference>
<dbReference type="CTD" id="80174"/>
<dbReference type="InterPro" id="IPR051590">
    <property type="entry name" value="Replication_Regulatory_Kinase"/>
</dbReference>
<gene>
    <name evidence="10" type="primary">DBF4B</name>
</gene>
<keyword evidence="2 5" id="KW-0863">Zinc-finger</keyword>
<evidence type="ECO:0000256" key="1">
    <source>
        <dbReference type="ARBA" id="ARBA00022723"/>
    </source>
</evidence>
<dbReference type="PROSITE" id="PS51265">
    <property type="entry name" value="ZF_DBF4"/>
    <property type="match status" value="1"/>
</dbReference>
<dbReference type="PANTHER" id="PTHR15375:SF24">
    <property type="entry name" value="PROTEIN DBF4 HOMOLOG B"/>
    <property type="match status" value="1"/>
</dbReference>
<dbReference type="GO" id="GO:1901987">
    <property type="term" value="P:regulation of cell cycle phase transition"/>
    <property type="evidence" value="ECO:0007669"/>
    <property type="project" value="TreeGrafter"/>
</dbReference>
<feature type="compositionally biased region" description="Basic and acidic residues" evidence="6">
    <location>
        <begin position="264"/>
        <end position="273"/>
    </location>
</feature>
<dbReference type="OrthoDB" id="21380at2759"/>
<dbReference type="InterPro" id="IPR036420">
    <property type="entry name" value="BRCT_dom_sf"/>
</dbReference>
<feature type="region of interest" description="Disordered" evidence="6">
    <location>
        <begin position="256"/>
        <end position="277"/>
    </location>
</feature>
<dbReference type="RefSeq" id="XP_030077763.1">
    <property type="nucleotide sequence ID" value="XM_030221903.1"/>
</dbReference>
<name>A0A6P7ZJZ5_9AMPH</name>
<evidence type="ECO:0000259" key="7">
    <source>
        <dbReference type="PROSITE" id="PS50172"/>
    </source>
</evidence>
<evidence type="ECO:0000313" key="9">
    <source>
        <dbReference type="Proteomes" id="UP000515156"/>
    </source>
</evidence>
<evidence type="ECO:0000256" key="5">
    <source>
        <dbReference type="PROSITE-ProRule" id="PRU00600"/>
    </source>
</evidence>
<evidence type="ECO:0000256" key="6">
    <source>
        <dbReference type="SAM" id="MobiDB-lite"/>
    </source>
</evidence>
<keyword evidence="1" id="KW-0479">Metal-binding</keyword>
<feature type="domain" description="BRCT" evidence="7">
    <location>
        <begin position="31"/>
        <end position="81"/>
    </location>
</feature>
<feature type="domain" description="DBF4-type" evidence="8">
    <location>
        <begin position="280"/>
        <end position="329"/>
    </location>
</feature>
<dbReference type="GeneID" id="115482251"/>
<dbReference type="InterPro" id="IPR006572">
    <property type="entry name" value="Znf_DBF"/>
</dbReference>